<dbReference type="AlphaFoldDB" id="A0A2P4YFU1"/>
<name>A0A2P4YFU1_9STRA</name>
<gene>
    <name evidence="1" type="ORF">PHPALM_6061</name>
</gene>
<evidence type="ECO:0000313" key="2">
    <source>
        <dbReference type="Proteomes" id="UP000237271"/>
    </source>
</evidence>
<dbReference type="EMBL" id="NCKW01003405">
    <property type="protein sequence ID" value="POM76666.1"/>
    <property type="molecule type" value="Genomic_DNA"/>
</dbReference>
<evidence type="ECO:0000313" key="1">
    <source>
        <dbReference type="EMBL" id="POM76666.1"/>
    </source>
</evidence>
<keyword evidence="2" id="KW-1185">Reference proteome</keyword>
<sequence>MNYILHSIPTTGDRNATFLINSQHNSAAENDLANNIPYLETVGSIMYLTHGTRETVIRGPKDLSGTK</sequence>
<dbReference type="Proteomes" id="UP000237271">
    <property type="component" value="Unassembled WGS sequence"/>
</dbReference>
<proteinExistence type="predicted"/>
<protein>
    <submittedName>
        <fullName evidence="1">Uncharacterized protein</fullName>
    </submittedName>
</protein>
<comment type="caution">
    <text evidence="1">The sequence shown here is derived from an EMBL/GenBank/DDBJ whole genome shotgun (WGS) entry which is preliminary data.</text>
</comment>
<reference evidence="1 2" key="1">
    <citation type="journal article" date="2017" name="Genome Biol. Evol.">
        <title>Phytophthora megakarya and P. palmivora, closely related causal agents of cacao black pod rot, underwent increases in genome sizes and gene numbers by different mechanisms.</title>
        <authorList>
            <person name="Ali S.S."/>
            <person name="Shao J."/>
            <person name="Lary D.J."/>
            <person name="Kronmiller B."/>
            <person name="Shen D."/>
            <person name="Strem M.D."/>
            <person name="Amoako-Attah I."/>
            <person name="Akrofi A.Y."/>
            <person name="Begoude B.A."/>
            <person name="Ten Hoopen G.M."/>
            <person name="Coulibaly K."/>
            <person name="Kebe B.I."/>
            <person name="Melnick R.L."/>
            <person name="Guiltinan M.J."/>
            <person name="Tyler B.M."/>
            <person name="Meinhardt L.W."/>
            <person name="Bailey B.A."/>
        </authorList>
    </citation>
    <scope>NUCLEOTIDE SEQUENCE [LARGE SCALE GENOMIC DNA]</scope>
    <source>
        <strain evidence="2">sbr112.9</strain>
    </source>
</reference>
<accession>A0A2P4YFU1</accession>
<organism evidence="1 2">
    <name type="scientific">Phytophthora palmivora</name>
    <dbReference type="NCBI Taxonomy" id="4796"/>
    <lineage>
        <taxon>Eukaryota</taxon>
        <taxon>Sar</taxon>
        <taxon>Stramenopiles</taxon>
        <taxon>Oomycota</taxon>
        <taxon>Peronosporomycetes</taxon>
        <taxon>Peronosporales</taxon>
        <taxon>Peronosporaceae</taxon>
        <taxon>Phytophthora</taxon>
    </lineage>
</organism>